<dbReference type="Proteomes" id="UP000464754">
    <property type="component" value="Chromosome"/>
</dbReference>
<dbReference type="KEGG" id="aarg:Aargi30884_11000"/>
<comment type="function">
    <text evidence="1">Part of the ABC transporter complex PstSACB involved in phosphate import.</text>
</comment>
<dbReference type="GO" id="GO:0006817">
    <property type="term" value="P:phosphate ion transport"/>
    <property type="evidence" value="ECO:0007669"/>
    <property type="project" value="UniProtKB-KW"/>
</dbReference>
<accession>A0A6N4THL2</accession>
<evidence type="ECO:0000313" key="12">
    <source>
        <dbReference type="Proteomes" id="UP000464754"/>
    </source>
</evidence>
<dbReference type="InterPro" id="IPR024370">
    <property type="entry name" value="PBP_domain"/>
</dbReference>
<evidence type="ECO:0000256" key="8">
    <source>
        <dbReference type="ARBA" id="ARBA00023288"/>
    </source>
</evidence>
<evidence type="ECO:0000256" key="6">
    <source>
        <dbReference type="ARBA" id="ARBA00022729"/>
    </source>
</evidence>
<keyword evidence="9" id="KW-0812">Transmembrane</keyword>
<keyword evidence="7" id="KW-0564">Palmitate</keyword>
<feature type="transmembrane region" description="Helical" evidence="9">
    <location>
        <begin position="34"/>
        <end position="53"/>
    </location>
</feature>
<dbReference type="Gene3D" id="3.40.190.10">
    <property type="entry name" value="Periplasmic binding protein-like II"/>
    <property type="match status" value="2"/>
</dbReference>
<reference evidence="12" key="1">
    <citation type="submission" date="2019-05" db="EMBL/GenBank/DDBJ databases">
        <title>Complete genome sequencing of Absiella argi strain JCM 30884.</title>
        <authorList>
            <person name="Sakamoto M."/>
            <person name="Murakami T."/>
            <person name="Mori H."/>
        </authorList>
    </citation>
    <scope>NUCLEOTIDE SEQUENCE [LARGE SCALE GENOMIC DNA]</scope>
    <source>
        <strain evidence="12">JCM 30884</strain>
    </source>
</reference>
<keyword evidence="8" id="KW-0449">Lipoprotein</keyword>
<dbReference type="InterPro" id="IPR050811">
    <property type="entry name" value="Phosphate_ABC_transporter"/>
</dbReference>
<keyword evidence="6" id="KW-0732">Signal</keyword>
<gene>
    <name evidence="11" type="ORF">Aargi30884_11000</name>
</gene>
<dbReference type="PANTHER" id="PTHR30570:SF1">
    <property type="entry name" value="PHOSPHATE-BINDING PROTEIN PSTS"/>
    <property type="match status" value="1"/>
</dbReference>
<dbReference type="AlphaFoldDB" id="A0A6N4THL2"/>
<evidence type="ECO:0000256" key="7">
    <source>
        <dbReference type="ARBA" id="ARBA00023139"/>
    </source>
</evidence>
<evidence type="ECO:0000256" key="4">
    <source>
        <dbReference type="ARBA" id="ARBA00011529"/>
    </source>
</evidence>
<name>A0A6N4THL2_9FIRM</name>
<dbReference type="SUPFAM" id="SSF53850">
    <property type="entry name" value="Periplasmic binding protein-like II"/>
    <property type="match status" value="1"/>
</dbReference>
<comment type="subunit">
    <text evidence="4">The complex is composed of two ATP-binding proteins (PstB), two transmembrane proteins (PstC and PstA) and a solute-binding protein (PstS).</text>
</comment>
<feature type="transmembrane region" description="Helical" evidence="9">
    <location>
        <begin position="65"/>
        <end position="89"/>
    </location>
</feature>
<sequence>MWKKIGKIVLCILVVFSTIYGLLVYSLYSSWSGVPMLAYGSVSAGVVLFEIAVSMFLSKSSRKKILLTAFIGSLVCIIFGASYQMLYLYDKNIPRVVDDDELIFTNYTPFTEGNKTVKMNSDLKLEENLPRLDGATALYPVYASIAENVYPNREYLPWKYGEEYSKEEESLVVCSKTPNAYDRLINKETDIIFVAAPSDKQLEDAKKAGVELELTPIGKEAFVFFVNTKNPVDNLTVKQIQQIYSGEITNWKQAGGNDERIRAFQRPEGSGSQSALLRLMKGHTLIKPLEEDVVIGMGGIIHQTANYKNYKNAIGYSFRFYSTELVKEKKIRHLAINGVQPTRENIINKTYPITNDFYAVTLKNHTNPNIDLLLDWIKAEQGQHLIEEVGYTSLLEE</sequence>
<keyword evidence="12" id="KW-1185">Reference proteome</keyword>
<dbReference type="Pfam" id="PF12849">
    <property type="entry name" value="PBP_like_2"/>
    <property type="match status" value="1"/>
</dbReference>
<proteinExistence type="inferred from homology"/>
<feature type="transmembrane region" description="Helical" evidence="9">
    <location>
        <begin position="7"/>
        <end position="28"/>
    </location>
</feature>
<keyword evidence="9" id="KW-1133">Transmembrane helix</keyword>
<dbReference type="PANTHER" id="PTHR30570">
    <property type="entry name" value="PERIPLASMIC PHOSPHATE BINDING COMPONENT OF PHOSPHATE ABC TRANSPORTER"/>
    <property type="match status" value="1"/>
</dbReference>
<evidence type="ECO:0000256" key="5">
    <source>
        <dbReference type="ARBA" id="ARBA00022592"/>
    </source>
</evidence>
<dbReference type="GO" id="GO:0005886">
    <property type="term" value="C:plasma membrane"/>
    <property type="evidence" value="ECO:0007669"/>
    <property type="project" value="UniProtKB-SubCell"/>
</dbReference>
<evidence type="ECO:0000256" key="1">
    <source>
        <dbReference type="ARBA" id="ARBA00002841"/>
    </source>
</evidence>
<organism evidence="11 12">
    <name type="scientific">Amedibacterium intestinale</name>
    <dbReference type="NCBI Taxonomy" id="2583452"/>
    <lineage>
        <taxon>Bacteria</taxon>
        <taxon>Bacillati</taxon>
        <taxon>Bacillota</taxon>
        <taxon>Erysipelotrichia</taxon>
        <taxon>Erysipelotrichales</taxon>
        <taxon>Erysipelotrichaceae</taxon>
        <taxon>Amedibacterium</taxon>
    </lineage>
</organism>
<feature type="domain" description="PBP" evidence="10">
    <location>
        <begin position="173"/>
        <end position="377"/>
    </location>
</feature>
<evidence type="ECO:0000256" key="3">
    <source>
        <dbReference type="ARBA" id="ARBA00008725"/>
    </source>
</evidence>
<evidence type="ECO:0000256" key="2">
    <source>
        <dbReference type="ARBA" id="ARBA00004193"/>
    </source>
</evidence>
<dbReference type="RefSeq" id="WP_115715373.1">
    <property type="nucleotide sequence ID" value="NZ_AP019695.1"/>
</dbReference>
<evidence type="ECO:0000259" key="10">
    <source>
        <dbReference type="Pfam" id="PF12849"/>
    </source>
</evidence>
<comment type="subcellular location">
    <subcellularLocation>
        <location evidence="2">Cell membrane</location>
        <topology evidence="2">Lipid-anchor</topology>
    </subcellularLocation>
</comment>
<protein>
    <recommendedName>
        <fullName evidence="10">PBP domain-containing protein</fullName>
    </recommendedName>
</protein>
<keyword evidence="9" id="KW-0472">Membrane</keyword>
<comment type="similarity">
    <text evidence="3">Belongs to the PstS family.</text>
</comment>
<keyword evidence="5" id="KW-0813">Transport</keyword>
<evidence type="ECO:0000313" key="11">
    <source>
        <dbReference type="EMBL" id="BBK22197.1"/>
    </source>
</evidence>
<keyword evidence="5" id="KW-0592">Phosphate transport</keyword>
<dbReference type="EMBL" id="AP019695">
    <property type="protein sequence ID" value="BBK22197.1"/>
    <property type="molecule type" value="Genomic_DNA"/>
</dbReference>
<evidence type="ECO:0000256" key="9">
    <source>
        <dbReference type="SAM" id="Phobius"/>
    </source>
</evidence>